<dbReference type="InterPro" id="IPR023393">
    <property type="entry name" value="START-like_dom_sf"/>
</dbReference>
<dbReference type="InterPro" id="IPR000306">
    <property type="entry name" value="Znf_FYVE"/>
</dbReference>
<evidence type="ECO:0000313" key="6">
    <source>
        <dbReference type="EMBL" id="CEG35763.1"/>
    </source>
</evidence>
<keyword evidence="3" id="KW-0862">Zinc</keyword>
<dbReference type="AlphaFoldDB" id="A0A0N7L3F9"/>
<dbReference type="InterPro" id="IPR052727">
    <property type="entry name" value="Rab4/Rab5_effector"/>
</dbReference>
<dbReference type="OrthoDB" id="79871at2759"/>
<organism evidence="6 7">
    <name type="scientific">Plasmopara halstedii</name>
    <name type="common">Downy mildew of sunflower</name>
    <dbReference type="NCBI Taxonomy" id="4781"/>
    <lineage>
        <taxon>Eukaryota</taxon>
        <taxon>Sar</taxon>
        <taxon>Stramenopiles</taxon>
        <taxon>Oomycota</taxon>
        <taxon>Peronosporomycetes</taxon>
        <taxon>Peronosporales</taxon>
        <taxon>Peronosporaceae</taxon>
        <taxon>Plasmopara</taxon>
    </lineage>
</organism>
<dbReference type="EMBL" id="CCYD01000109">
    <property type="protein sequence ID" value="CEG35763.1"/>
    <property type="molecule type" value="Genomic_DNA"/>
</dbReference>
<evidence type="ECO:0000256" key="4">
    <source>
        <dbReference type="PROSITE-ProRule" id="PRU00091"/>
    </source>
</evidence>
<dbReference type="SMART" id="SM00064">
    <property type="entry name" value="FYVE"/>
    <property type="match status" value="1"/>
</dbReference>
<reference evidence="7" key="1">
    <citation type="submission" date="2014-09" db="EMBL/GenBank/DDBJ databases">
        <authorList>
            <person name="Sharma Rahul"/>
            <person name="Thines Marco"/>
        </authorList>
    </citation>
    <scope>NUCLEOTIDE SEQUENCE [LARGE SCALE GENOMIC DNA]</scope>
</reference>
<name>A0A0N7L3F9_PLAHL</name>
<sequence>MLALMRDVEREVVNSMIGNHEMMTIWTPRMRKKGIDYYVDDTVAKGFARFCCVGQTDASVIDMMPMFVSTHSKTMLKNARIMNEKVKEAKILSVLQPATGSHPYKSVYIRYTSMDTPKLIYGRDICVCVCTDVIKTRDGSTVGYCLWNSVDMPECPDRFDTDKVVRSKVWNSGFIFRNSGKLNAMTKVCFIVGIELSCVAPQITSRIYMTIFGGSCSRVCQYYRKRFIDPENFKHRAEWISKHETHDCYVCSRLFNPFIKKYNCMRCGEVICKRCFFMEEISVRGAKVIRVRICHYCLEDKGMLAWHLRAIATHDSHHCLTCNGAGVKDLLRHGSVEASQLYIKNNS</sequence>
<accession>A0A0N7L3F9</accession>
<dbReference type="PANTHER" id="PTHR13510:SF44">
    <property type="entry name" value="RABENOSYN-5"/>
    <property type="match status" value="1"/>
</dbReference>
<evidence type="ECO:0000256" key="3">
    <source>
        <dbReference type="ARBA" id="ARBA00022833"/>
    </source>
</evidence>
<dbReference type="InterPro" id="IPR011011">
    <property type="entry name" value="Znf_FYVE_PHD"/>
</dbReference>
<dbReference type="SUPFAM" id="SSF55961">
    <property type="entry name" value="Bet v1-like"/>
    <property type="match status" value="1"/>
</dbReference>
<keyword evidence="2 4" id="KW-0863">Zinc-finger</keyword>
<dbReference type="RefSeq" id="XP_024572132.1">
    <property type="nucleotide sequence ID" value="XM_024727791.1"/>
</dbReference>
<evidence type="ECO:0000256" key="2">
    <source>
        <dbReference type="ARBA" id="ARBA00022771"/>
    </source>
</evidence>
<dbReference type="Proteomes" id="UP000054928">
    <property type="component" value="Unassembled WGS sequence"/>
</dbReference>
<dbReference type="STRING" id="4781.A0A0N7L3F9"/>
<dbReference type="InterPro" id="IPR017455">
    <property type="entry name" value="Znf_FYVE-rel"/>
</dbReference>
<feature type="domain" description="FYVE-type" evidence="5">
    <location>
        <begin position="242"/>
        <end position="302"/>
    </location>
</feature>
<dbReference type="OMA" id="RFCCVGQ"/>
<dbReference type="PANTHER" id="PTHR13510">
    <property type="entry name" value="FYVE-FINGER-CONTAINING RAB5 EFFECTOR PROTEIN RABENOSYN-5-RELATED"/>
    <property type="match status" value="1"/>
</dbReference>
<keyword evidence="7" id="KW-1185">Reference proteome</keyword>
<dbReference type="GeneID" id="36395152"/>
<dbReference type="PROSITE" id="PS50178">
    <property type="entry name" value="ZF_FYVE"/>
    <property type="match status" value="1"/>
</dbReference>
<dbReference type="Gene3D" id="3.30.530.20">
    <property type="match status" value="1"/>
</dbReference>
<dbReference type="Pfam" id="PF01363">
    <property type="entry name" value="FYVE"/>
    <property type="match status" value="1"/>
</dbReference>
<proteinExistence type="predicted"/>
<dbReference type="Gene3D" id="3.30.40.10">
    <property type="entry name" value="Zinc/RING finger domain, C3HC4 (zinc finger)"/>
    <property type="match status" value="1"/>
</dbReference>
<protein>
    <recommendedName>
        <fullName evidence="5">FYVE-type domain-containing protein</fullName>
    </recommendedName>
</protein>
<evidence type="ECO:0000256" key="1">
    <source>
        <dbReference type="ARBA" id="ARBA00022723"/>
    </source>
</evidence>
<dbReference type="InterPro" id="IPR013083">
    <property type="entry name" value="Znf_RING/FYVE/PHD"/>
</dbReference>
<dbReference type="GO" id="GO:0008270">
    <property type="term" value="F:zinc ion binding"/>
    <property type="evidence" value="ECO:0007669"/>
    <property type="project" value="UniProtKB-KW"/>
</dbReference>
<evidence type="ECO:0000313" key="7">
    <source>
        <dbReference type="Proteomes" id="UP000054928"/>
    </source>
</evidence>
<evidence type="ECO:0000259" key="5">
    <source>
        <dbReference type="PROSITE" id="PS50178"/>
    </source>
</evidence>
<keyword evidence="1" id="KW-0479">Metal-binding</keyword>
<dbReference type="SUPFAM" id="SSF57903">
    <property type="entry name" value="FYVE/PHD zinc finger"/>
    <property type="match status" value="1"/>
</dbReference>